<keyword evidence="2" id="KW-1185">Reference proteome</keyword>
<protein>
    <submittedName>
        <fullName evidence="1">Uncharacterized protein</fullName>
    </submittedName>
</protein>
<name>A0AAE0XT24_9GAST</name>
<accession>A0AAE0XT24</accession>
<gene>
    <name evidence="1" type="ORF">RRG08_056481</name>
</gene>
<organism evidence="1 2">
    <name type="scientific">Elysia crispata</name>
    <name type="common">lettuce slug</name>
    <dbReference type="NCBI Taxonomy" id="231223"/>
    <lineage>
        <taxon>Eukaryota</taxon>
        <taxon>Metazoa</taxon>
        <taxon>Spiralia</taxon>
        <taxon>Lophotrochozoa</taxon>
        <taxon>Mollusca</taxon>
        <taxon>Gastropoda</taxon>
        <taxon>Heterobranchia</taxon>
        <taxon>Euthyneura</taxon>
        <taxon>Panpulmonata</taxon>
        <taxon>Sacoglossa</taxon>
        <taxon>Placobranchoidea</taxon>
        <taxon>Plakobranchidae</taxon>
        <taxon>Elysia</taxon>
    </lineage>
</organism>
<evidence type="ECO:0000313" key="1">
    <source>
        <dbReference type="EMBL" id="KAK3706264.1"/>
    </source>
</evidence>
<comment type="caution">
    <text evidence="1">The sequence shown here is derived from an EMBL/GenBank/DDBJ whole genome shotgun (WGS) entry which is preliminary data.</text>
</comment>
<evidence type="ECO:0000313" key="2">
    <source>
        <dbReference type="Proteomes" id="UP001283361"/>
    </source>
</evidence>
<reference evidence="1" key="1">
    <citation type="journal article" date="2023" name="G3 (Bethesda)">
        <title>A reference genome for the long-term kleptoplast-retaining sea slug Elysia crispata morphotype clarki.</title>
        <authorList>
            <person name="Eastman K.E."/>
            <person name="Pendleton A.L."/>
            <person name="Shaikh M.A."/>
            <person name="Suttiyut T."/>
            <person name="Ogas R."/>
            <person name="Tomko P."/>
            <person name="Gavelis G."/>
            <person name="Widhalm J.R."/>
            <person name="Wisecaver J.H."/>
        </authorList>
    </citation>
    <scope>NUCLEOTIDE SEQUENCE</scope>
    <source>
        <strain evidence="1">ECLA1</strain>
    </source>
</reference>
<dbReference type="AlphaFoldDB" id="A0AAE0XT24"/>
<dbReference type="EMBL" id="JAWDGP010007748">
    <property type="protein sequence ID" value="KAK3706264.1"/>
    <property type="molecule type" value="Genomic_DNA"/>
</dbReference>
<proteinExistence type="predicted"/>
<dbReference type="Proteomes" id="UP001283361">
    <property type="component" value="Unassembled WGS sequence"/>
</dbReference>
<sequence>MEMIGEAKTALQPTQSVSGVSGENCTIVASGNRCNDLGHLRHTTLPPNKLSNFSSSVFRFRLVHENRAIIIIVSVNVIYKSGDLHRLRHFAAGAYQRLTRKNVTAALNNLHRRSFPSPFCKSMCRKTRGQNMRIQNLHHKNPLAVIARGP</sequence>